<feature type="compositionally biased region" description="Basic and acidic residues" evidence="2">
    <location>
        <begin position="68"/>
        <end position="94"/>
    </location>
</feature>
<dbReference type="PROSITE" id="PS50994">
    <property type="entry name" value="INTEGRASE"/>
    <property type="match status" value="1"/>
</dbReference>
<evidence type="ECO:0000256" key="2">
    <source>
        <dbReference type="SAM" id="MobiDB-lite"/>
    </source>
</evidence>
<sequence>MQVEELQNSLKAHEQRMLERINMRVVAQALQAQAFQRNDGGATRIRRGNGRTNREILVKAQNNNYKKNEGHEKFNKKGDECYNNKEKQKKKDEIQMTQGDSDDSNSDHVLLMYLDIGCSNHMTGNKGWFVNLDEKVKRMMKFDDISIDTVEGIDKVLIHRRDGQQSLITDILYVPQIKTNLLSLGQLLEKGYVMNMEHNVMKVNLSLLKKKGMVNGLPSIEPPKMLCEWCLISKQTRSFFKSNIPTRVLLEVVYSDACGPIESVSLGGNHYFISFIDDFSRKLWVYLIKGKEEAFEEGIIHEATAPYTPQHNEKVERRNRTLMNMTRCMVKDKEMSKQFWGEVISIATYILNRSRTKSLNDVTLKEVVLNKDVAINESKGWRWKTTTKNGNVTIPIQLDMEYENYAETIKVQSCRPQRTIIPPERFGIYTSILDFEVTKEGDMMHLTLLAKIEPIRREESMKMLIDNKSAISLTKHPIVNGRSKHIETRFHFLKDRVNKGKVELKYCSTNEQVADILTKPLKDDQVKMTRDMIRVQLITNLN</sequence>
<protein>
    <recommendedName>
        <fullName evidence="3">Integrase catalytic domain-containing protein</fullName>
    </recommendedName>
</protein>
<feature type="non-terminal residue" evidence="4">
    <location>
        <position position="1"/>
    </location>
</feature>
<dbReference type="OrthoDB" id="1751476at2759"/>
<keyword evidence="5" id="KW-1185">Reference proteome</keyword>
<dbReference type="GO" id="GO:0008233">
    <property type="term" value="F:peptidase activity"/>
    <property type="evidence" value="ECO:0007669"/>
    <property type="project" value="UniProtKB-KW"/>
</dbReference>
<accession>A0A371HJJ9</accession>
<dbReference type="PANTHER" id="PTHR42648:SF28">
    <property type="entry name" value="TRANSPOSON-ENCODED PROTEIN WITH RIBONUCLEASE H-LIKE AND RETROVIRUS ZINC FINGER-LIKE DOMAINS"/>
    <property type="match status" value="1"/>
</dbReference>
<dbReference type="GO" id="GO:0006508">
    <property type="term" value="P:proteolysis"/>
    <property type="evidence" value="ECO:0007669"/>
    <property type="project" value="UniProtKB-KW"/>
</dbReference>
<dbReference type="InterPro" id="IPR036397">
    <property type="entry name" value="RNaseH_sf"/>
</dbReference>
<keyword evidence="1" id="KW-0645">Protease</keyword>
<comment type="caution">
    <text evidence="4">The sequence shown here is derived from an EMBL/GenBank/DDBJ whole genome shotgun (WGS) entry which is preliminary data.</text>
</comment>
<evidence type="ECO:0000313" key="4">
    <source>
        <dbReference type="EMBL" id="RDY02975.1"/>
    </source>
</evidence>
<reference evidence="4" key="1">
    <citation type="submission" date="2018-05" db="EMBL/GenBank/DDBJ databases">
        <title>Draft genome of Mucuna pruriens seed.</title>
        <authorList>
            <person name="Nnadi N.E."/>
            <person name="Vos R."/>
            <person name="Hasami M.H."/>
            <person name="Devisetty U.K."/>
            <person name="Aguiy J.C."/>
        </authorList>
    </citation>
    <scope>NUCLEOTIDE SEQUENCE [LARGE SCALE GENOMIC DNA]</scope>
    <source>
        <strain evidence="4">JCA_2017</strain>
    </source>
</reference>
<dbReference type="CDD" id="cd09272">
    <property type="entry name" value="RNase_HI_RT_Ty1"/>
    <property type="match status" value="1"/>
</dbReference>
<dbReference type="EMBL" id="QJKJ01002420">
    <property type="protein sequence ID" value="RDY02975.1"/>
    <property type="molecule type" value="Genomic_DNA"/>
</dbReference>
<dbReference type="Proteomes" id="UP000257109">
    <property type="component" value="Unassembled WGS sequence"/>
</dbReference>
<dbReference type="Gene3D" id="3.30.420.10">
    <property type="entry name" value="Ribonuclease H-like superfamily/Ribonuclease H"/>
    <property type="match status" value="2"/>
</dbReference>
<feature type="domain" description="Integrase catalytic" evidence="3">
    <location>
        <begin position="274"/>
        <end position="372"/>
    </location>
</feature>
<organism evidence="4 5">
    <name type="scientific">Mucuna pruriens</name>
    <name type="common">Velvet bean</name>
    <name type="synonym">Dolichos pruriens</name>
    <dbReference type="NCBI Taxonomy" id="157652"/>
    <lineage>
        <taxon>Eukaryota</taxon>
        <taxon>Viridiplantae</taxon>
        <taxon>Streptophyta</taxon>
        <taxon>Embryophyta</taxon>
        <taxon>Tracheophyta</taxon>
        <taxon>Spermatophyta</taxon>
        <taxon>Magnoliopsida</taxon>
        <taxon>eudicotyledons</taxon>
        <taxon>Gunneridae</taxon>
        <taxon>Pentapetalae</taxon>
        <taxon>rosids</taxon>
        <taxon>fabids</taxon>
        <taxon>Fabales</taxon>
        <taxon>Fabaceae</taxon>
        <taxon>Papilionoideae</taxon>
        <taxon>50 kb inversion clade</taxon>
        <taxon>NPAAA clade</taxon>
        <taxon>indigoferoid/millettioid clade</taxon>
        <taxon>Phaseoleae</taxon>
        <taxon>Mucuna</taxon>
    </lineage>
</organism>
<gene>
    <name evidence="4" type="ORF">CR513_13501</name>
</gene>
<dbReference type="InterPro" id="IPR001584">
    <property type="entry name" value="Integrase_cat-core"/>
</dbReference>
<name>A0A371HJJ9_MUCPR</name>
<evidence type="ECO:0000256" key="1">
    <source>
        <dbReference type="ARBA" id="ARBA00022670"/>
    </source>
</evidence>
<proteinExistence type="predicted"/>
<dbReference type="Pfam" id="PF22936">
    <property type="entry name" value="Pol_BBD"/>
    <property type="match status" value="1"/>
</dbReference>
<dbReference type="PANTHER" id="PTHR42648">
    <property type="entry name" value="TRANSPOSASE, PUTATIVE-RELATED"/>
    <property type="match status" value="1"/>
</dbReference>
<dbReference type="InterPro" id="IPR054722">
    <property type="entry name" value="PolX-like_BBD"/>
</dbReference>
<keyword evidence="1" id="KW-0378">Hydrolase</keyword>
<evidence type="ECO:0000313" key="5">
    <source>
        <dbReference type="Proteomes" id="UP000257109"/>
    </source>
</evidence>
<dbReference type="SUPFAM" id="SSF53098">
    <property type="entry name" value="Ribonuclease H-like"/>
    <property type="match status" value="1"/>
</dbReference>
<dbReference type="AlphaFoldDB" id="A0A371HJJ9"/>
<dbReference type="InterPro" id="IPR039537">
    <property type="entry name" value="Retrotran_Ty1/copia-like"/>
</dbReference>
<dbReference type="GO" id="GO:0015074">
    <property type="term" value="P:DNA integration"/>
    <property type="evidence" value="ECO:0007669"/>
    <property type="project" value="InterPro"/>
</dbReference>
<feature type="region of interest" description="Disordered" evidence="2">
    <location>
        <begin position="68"/>
        <end position="104"/>
    </location>
</feature>
<dbReference type="InterPro" id="IPR012337">
    <property type="entry name" value="RNaseH-like_sf"/>
</dbReference>
<dbReference type="GO" id="GO:0003676">
    <property type="term" value="F:nucleic acid binding"/>
    <property type="evidence" value="ECO:0007669"/>
    <property type="project" value="InterPro"/>
</dbReference>
<evidence type="ECO:0000259" key="3">
    <source>
        <dbReference type="PROSITE" id="PS50994"/>
    </source>
</evidence>